<dbReference type="Pfam" id="PF00378">
    <property type="entry name" value="ECH_1"/>
    <property type="match status" value="1"/>
</dbReference>
<sequence>MIYQSSSITVQYIADGIAEFTFNAAGSVNKFDQQTLADCRAALDILYKDSALKGLIYTSGKDAFIVGADITEFLGTFQQAEEQLVPWIKQASDVFDLAEDLPVPTVCAIKGFALGGGCEWTLTADYRVADTTTKIGLPEVKLGLMPGFGGTARLPRIVGADTAMEWITTGKERGAEQALKEGAVDAVVAPDKLTAAALSMVQDAIAGNLNWRKKRQAKLEPLKLNKTEAIMSFSTAKGMVFAQAGKHYPAPMMAVETIEKAARLDRAGAVALENAGFAKLAKTTAATAQIGLFLNDQLIKAKAKQAGKQATKIIKKAAVLGAGIMGGGICYQSASKGVPVVMKDINDKALELGMGEAIKLLGKQVERKKLDAAGMAKVVASIQPTLSLEPVKTVDIVVEAVVENPKIKGAVLKEIETVVAADAIITSNTSTISINLLAANLTDPSRFCGMHFFNPVHQMPLVEVIRGKDTSDATVAAVVAYAAKMGKSPIVVNDCPGFYVNRVLFPYFAGFSKLLLDGASFAQIDKVMEKQFGWPMGPAYLLDVVGLDTAHHCTDVMADGFPTRMAKLENDPVSVMYAANRYGQKNGLGFYAYSKDAKGKPKKDLDPAATALLANVAAAPREFSADEIIARTMIPMINEAIRCLEEGIVATAAEADMGLIYGLGFPPFRGGPLRYADTMGLANFVALADQYADLGEIYQVTDKTRAMALSGQVFYPV</sequence>
<keyword evidence="9" id="KW-0443">Lipid metabolism</keyword>
<dbReference type="EC" id="4.2.1.17" evidence="4"/>
<gene>
    <name evidence="16" type="primary">fadB</name>
    <name evidence="16" type="ORF">ACFFJP_15020</name>
</gene>
<dbReference type="PANTHER" id="PTHR43612">
    <property type="entry name" value="TRIFUNCTIONAL ENZYME SUBUNIT ALPHA"/>
    <property type="match status" value="1"/>
</dbReference>
<dbReference type="SUPFAM" id="SSF52096">
    <property type="entry name" value="ClpP/crotonase"/>
    <property type="match status" value="1"/>
</dbReference>
<keyword evidence="17" id="KW-1185">Reference proteome</keyword>
<evidence type="ECO:0000256" key="8">
    <source>
        <dbReference type="ARBA" id="ARBA00023027"/>
    </source>
</evidence>
<dbReference type="InterPro" id="IPR006176">
    <property type="entry name" value="3-OHacyl-CoA_DH_NAD-bd"/>
</dbReference>
<protein>
    <recommendedName>
        <fullName evidence="4">enoyl-CoA hydratase</fullName>
        <ecNumber evidence="4">4.2.1.17</ecNumber>
    </recommendedName>
</protein>
<dbReference type="InterPro" id="IPR006180">
    <property type="entry name" value="3-OHacyl-CoA_DH_CS"/>
</dbReference>
<dbReference type="InterPro" id="IPR050136">
    <property type="entry name" value="FA_oxidation_alpha_subunit"/>
</dbReference>
<feature type="domain" description="3-hydroxyacyl-CoA dehydrogenase NAD binding" evidence="15">
    <location>
        <begin position="316"/>
        <end position="495"/>
    </location>
</feature>
<dbReference type="EMBL" id="JBHLXP010000004">
    <property type="protein sequence ID" value="MFC0049607.1"/>
    <property type="molecule type" value="Genomic_DNA"/>
</dbReference>
<keyword evidence="8" id="KW-0520">NAD</keyword>
<reference evidence="16 17" key="1">
    <citation type="submission" date="2024-09" db="EMBL/GenBank/DDBJ databases">
        <authorList>
            <person name="Sun Q."/>
            <person name="Mori K."/>
        </authorList>
    </citation>
    <scope>NUCLEOTIDE SEQUENCE [LARGE SCALE GENOMIC DNA]</scope>
    <source>
        <strain evidence="16 17">KCTC 23315</strain>
    </source>
</reference>
<dbReference type="Pfam" id="PF02737">
    <property type="entry name" value="3HCDH_N"/>
    <property type="match status" value="1"/>
</dbReference>
<evidence type="ECO:0000256" key="6">
    <source>
        <dbReference type="ARBA" id="ARBA00022963"/>
    </source>
</evidence>
<evidence type="ECO:0000313" key="17">
    <source>
        <dbReference type="Proteomes" id="UP001589813"/>
    </source>
</evidence>
<comment type="pathway">
    <text evidence="1">Lipid metabolism; fatty acid beta-oxidation.</text>
</comment>
<evidence type="ECO:0000256" key="11">
    <source>
        <dbReference type="ARBA" id="ARBA00023239"/>
    </source>
</evidence>
<dbReference type="InterPro" id="IPR012799">
    <property type="entry name" value="FadB"/>
</dbReference>
<comment type="similarity">
    <text evidence="2">In the central section; belongs to the 3-hydroxyacyl-CoA dehydrogenase family.</text>
</comment>
<dbReference type="CDD" id="cd06558">
    <property type="entry name" value="crotonase-like"/>
    <property type="match status" value="1"/>
</dbReference>
<keyword evidence="7" id="KW-0560">Oxidoreductase</keyword>
<dbReference type="SUPFAM" id="SSF51735">
    <property type="entry name" value="NAD(P)-binding Rossmann-fold domains"/>
    <property type="match status" value="1"/>
</dbReference>
<evidence type="ECO:0000256" key="2">
    <source>
        <dbReference type="ARBA" id="ARBA00007005"/>
    </source>
</evidence>
<dbReference type="Gene3D" id="3.90.226.10">
    <property type="entry name" value="2-enoyl-CoA Hydratase, Chain A, domain 1"/>
    <property type="match status" value="1"/>
</dbReference>
<dbReference type="Proteomes" id="UP001589813">
    <property type="component" value="Unassembled WGS sequence"/>
</dbReference>
<evidence type="ECO:0000256" key="9">
    <source>
        <dbReference type="ARBA" id="ARBA00023098"/>
    </source>
</evidence>
<proteinExistence type="inferred from homology"/>
<dbReference type="PROSITE" id="PS00067">
    <property type="entry name" value="3HCDH"/>
    <property type="match status" value="1"/>
</dbReference>
<dbReference type="Gene3D" id="3.40.50.720">
    <property type="entry name" value="NAD(P)-binding Rossmann-like Domain"/>
    <property type="match status" value="1"/>
</dbReference>
<evidence type="ECO:0000256" key="10">
    <source>
        <dbReference type="ARBA" id="ARBA00023235"/>
    </source>
</evidence>
<dbReference type="NCBIfam" id="TIGR02437">
    <property type="entry name" value="FadB"/>
    <property type="match status" value="1"/>
</dbReference>
<name>A0ABV6BFF2_9GAMM</name>
<dbReference type="Gene3D" id="1.10.1040.50">
    <property type="match status" value="1"/>
</dbReference>
<dbReference type="NCBIfam" id="NF008727">
    <property type="entry name" value="PRK11730.1"/>
    <property type="match status" value="1"/>
</dbReference>
<dbReference type="Pfam" id="PF00725">
    <property type="entry name" value="3HCDH"/>
    <property type="match status" value="2"/>
</dbReference>
<organism evidence="16 17">
    <name type="scientific">Rheinheimera tilapiae</name>
    <dbReference type="NCBI Taxonomy" id="875043"/>
    <lineage>
        <taxon>Bacteria</taxon>
        <taxon>Pseudomonadati</taxon>
        <taxon>Pseudomonadota</taxon>
        <taxon>Gammaproteobacteria</taxon>
        <taxon>Chromatiales</taxon>
        <taxon>Chromatiaceae</taxon>
        <taxon>Rheinheimera</taxon>
    </lineage>
</organism>
<evidence type="ECO:0000259" key="15">
    <source>
        <dbReference type="Pfam" id="PF02737"/>
    </source>
</evidence>
<keyword evidence="11" id="KW-0456">Lyase</keyword>
<dbReference type="InterPro" id="IPR006108">
    <property type="entry name" value="3HC_DH_C"/>
</dbReference>
<dbReference type="InterPro" id="IPR001753">
    <property type="entry name" value="Enoyl-CoA_hydra/iso"/>
</dbReference>
<feature type="domain" description="3-hydroxyacyl-CoA dehydrogenase C-terminal" evidence="14">
    <location>
        <begin position="628"/>
        <end position="693"/>
    </location>
</feature>
<keyword evidence="5" id="KW-0276">Fatty acid metabolism</keyword>
<dbReference type="InterPro" id="IPR029045">
    <property type="entry name" value="ClpP/crotonase-like_dom_sf"/>
</dbReference>
<feature type="domain" description="3-hydroxyacyl-CoA dehydrogenase C-terminal" evidence="14">
    <location>
        <begin position="497"/>
        <end position="593"/>
    </location>
</feature>
<comment type="similarity">
    <text evidence="3">In the N-terminal section; belongs to the enoyl-CoA hydratase/isomerase family.</text>
</comment>
<keyword evidence="10" id="KW-0413">Isomerase</keyword>
<comment type="caution">
    <text evidence="16">The sequence shown here is derived from an EMBL/GenBank/DDBJ whole genome shotgun (WGS) entry which is preliminary data.</text>
</comment>
<evidence type="ECO:0000256" key="5">
    <source>
        <dbReference type="ARBA" id="ARBA00022832"/>
    </source>
</evidence>
<comment type="catalytic activity">
    <reaction evidence="13">
        <text>a (3S)-3-hydroxyacyl-CoA + NAD(+) = a 3-oxoacyl-CoA + NADH + H(+)</text>
        <dbReference type="Rhea" id="RHEA:22432"/>
        <dbReference type="ChEBI" id="CHEBI:15378"/>
        <dbReference type="ChEBI" id="CHEBI:57318"/>
        <dbReference type="ChEBI" id="CHEBI:57540"/>
        <dbReference type="ChEBI" id="CHEBI:57945"/>
        <dbReference type="ChEBI" id="CHEBI:90726"/>
        <dbReference type="EC" id="1.1.1.35"/>
    </reaction>
</comment>
<evidence type="ECO:0000256" key="7">
    <source>
        <dbReference type="ARBA" id="ARBA00023002"/>
    </source>
</evidence>
<dbReference type="RefSeq" id="WP_377245802.1">
    <property type="nucleotide sequence ID" value="NZ_JBHLXP010000004.1"/>
</dbReference>
<evidence type="ECO:0000256" key="12">
    <source>
        <dbReference type="ARBA" id="ARBA00023268"/>
    </source>
</evidence>
<evidence type="ECO:0000256" key="3">
    <source>
        <dbReference type="ARBA" id="ARBA00008750"/>
    </source>
</evidence>
<dbReference type="SUPFAM" id="SSF48179">
    <property type="entry name" value="6-phosphogluconate dehydrogenase C-terminal domain-like"/>
    <property type="match status" value="2"/>
</dbReference>
<evidence type="ECO:0000256" key="13">
    <source>
        <dbReference type="ARBA" id="ARBA00049556"/>
    </source>
</evidence>
<evidence type="ECO:0000256" key="4">
    <source>
        <dbReference type="ARBA" id="ARBA00012076"/>
    </source>
</evidence>
<accession>A0ABV6BFF2</accession>
<dbReference type="InterPro" id="IPR008927">
    <property type="entry name" value="6-PGluconate_DH-like_C_sf"/>
</dbReference>
<evidence type="ECO:0000259" key="14">
    <source>
        <dbReference type="Pfam" id="PF00725"/>
    </source>
</evidence>
<evidence type="ECO:0000313" key="16">
    <source>
        <dbReference type="EMBL" id="MFC0049607.1"/>
    </source>
</evidence>
<evidence type="ECO:0000256" key="1">
    <source>
        <dbReference type="ARBA" id="ARBA00005005"/>
    </source>
</evidence>
<keyword evidence="6" id="KW-0442">Lipid degradation</keyword>
<dbReference type="InterPro" id="IPR036291">
    <property type="entry name" value="NAD(P)-bd_dom_sf"/>
</dbReference>
<dbReference type="PANTHER" id="PTHR43612:SF3">
    <property type="entry name" value="TRIFUNCTIONAL ENZYME SUBUNIT ALPHA, MITOCHONDRIAL"/>
    <property type="match status" value="1"/>
</dbReference>
<keyword evidence="12" id="KW-0511">Multifunctional enzyme</keyword>